<evidence type="ECO:0000313" key="2">
    <source>
        <dbReference type="EMBL" id="MUG23365.1"/>
    </source>
</evidence>
<reference evidence="2 4" key="2">
    <citation type="submission" date="2019-11" db="EMBL/GenBank/DDBJ databases">
        <title>Draft genome sequences of five Paenibacillus species of dairy origin.</title>
        <authorList>
            <person name="Olajide A.M."/>
            <person name="Chen S."/>
            <person name="Lapointe G."/>
        </authorList>
    </citation>
    <scope>NUCLEOTIDE SEQUENCE [LARGE SCALE GENOMIC DNA]</scope>
    <source>
        <strain evidence="2 4">3CT49</strain>
    </source>
</reference>
<dbReference type="AlphaFoldDB" id="A0A090ZDU8"/>
<dbReference type="PATRIC" id="fig|44252.3.peg.2821"/>
<comment type="caution">
    <text evidence="1">The sequence shown here is derived from an EMBL/GenBank/DDBJ whole genome shotgun (WGS) entry which is preliminary data.</text>
</comment>
<dbReference type="HOGENOM" id="CLU_1703458_0_0_9"/>
<dbReference type="GeneID" id="77007258"/>
<sequence>MAVTAKSGKYFYAWSRILADGSFYLPDQALQEYGIHPDSQIILMTGRNTVRGFSVVCKEMIANSPLAAVFASIPQLRQLAVPEGETITFKERTFCWVHLNCNRYFTLPPGTWEQFGLKPGDRLLSLRATHLAFNNLLEGPFIEQAKQIPDLTAYG</sequence>
<keyword evidence="3" id="KW-1185">Reference proteome</keyword>
<dbReference type="Proteomes" id="UP000029278">
    <property type="component" value="Unassembled WGS sequence"/>
</dbReference>
<gene>
    <name evidence="1" type="ORF">DJ90_4905</name>
    <name evidence="2" type="ORF">GNQ08_13245</name>
</gene>
<proteinExistence type="predicted"/>
<evidence type="ECO:0000313" key="4">
    <source>
        <dbReference type="Proteomes" id="UP000442469"/>
    </source>
</evidence>
<dbReference type="Proteomes" id="UP000442469">
    <property type="component" value="Unassembled WGS sequence"/>
</dbReference>
<evidence type="ECO:0000313" key="1">
    <source>
        <dbReference type="EMBL" id="KFN08822.1"/>
    </source>
</evidence>
<dbReference type="STRING" id="44252.DJ90_4905"/>
<reference evidence="1 3" key="1">
    <citation type="submission" date="2014-04" db="EMBL/GenBank/DDBJ databases">
        <authorList>
            <person name="Bishop-Lilly K.A."/>
            <person name="Broomall S.M."/>
            <person name="Chain P.S."/>
            <person name="Chertkov O."/>
            <person name="Coyne S.R."/>
            <person name="Daligault H.E."/>
            <person name="Davenport K.W."/>
            <person name="Erkkila T."/>
            <person name="Frey K.G."/>
            <person name="Gibbons H.S."/>
            <person name="Gu W."/>
            <person name="Jaissle J."/>
            <person name="Johnson S.L."/>
            <person name="Koroleva G.I."/>
            <person name="Ladner J.T."/>
            <person name="Lo C.-C."/>
            <person name="Minogue T.D."/>
            <person name="Munk C."/>
            <person name="Palacios G.F."/>
            <person name="Redden C.L."/>
            <person name="Rosenzweig C.N."/>
            <person name="Scholz M.B."/>
            <person name="Teshima H."/>
            <person name="Xu Y."/>
        </authorList>
    </citation>
    <scope>NUCLEOTIDE SEQUENCE [LARGE SCALE GENOMIC DNA]</scope>
    <source>
        <strain evidence="1 3">8244</strain>
    </source>
</reference>
<dbReference type="EMBL" id="JMQA01000026">
    <property type="protein sequence ID" value="KFN08822.1"/>
    <property type="molecule type" value="Genomic_DNA"/>
</dbReference>
<organism evidence="1 3">
    <name type="scientific">Paenibacillus macerans</name>
    <name type="common">Bacillus macerans</name>
    <dbReference type="NCBI Taxonomy" id="44252"/>
    <lineage>
        <taxon>Bacteria</taxon>
        <taxon>Bacillati</taxon>
        <taxon>Bacillota</taxon>
        <taxon>Bacilli</taxon>
        <taxon>Bacillales</taxon>
        <taxon>Paenibacillaceae</taxon>
        <taxon>Paenibacillus</taxon>
    </lineage>
</organism>
<dbReference type="RefSeq" id="WP_036623009.1">
    <property type="nucleotide sequence ID" value="NZ_BGML01000003.1"/>
</dbReference>
<dbReference type="EMBL" id="WNZZ01000008">
    <property type="protein sequence ID" value="MUG23365.1"/>
    <property type="molecule type" value="Genomic_DNA"/>
</dbReference>
<protein>
    <submittedName>
        <fullName evidence="1">Uncharacterized protein</fullName>
    </submittedName>
</protein>
<dbReference type="OrthoDB" id="9783947at2"/>
<accession>A0A090ZDU8</accession>
<name>A0A090ZDU8_PAEMA</name>
<evidence type="ECO:0000313" key="3">
    <source>
        <dbReference type="Proteomes" id="UP000029278"/>
    </source>
</evidence>